<dbReference type="InterPro" id="IPR029033">
    <property type="entry name" value="His_PPase_superfam"/>
</dbReference>
<evidence type="ECO:0000256" key="3">
    <source>
        <dbReference type="ARBA" id="ARBA00022525"/>
    </source>
</evidence>
<evidence type="ECO:0000313" key="19">
    <source>
        <dbReference type="Proteomes" id="UP000250043"/>
    </source>
</evidence>
<keyword evidence="6" id="KW-0325">Glycoprotein</keyword>
<keyword evidence="5 16" id="KW-1015">Disulfide bond</keyword>
<dbReference type="PANTHER" id="PTHR20963:SF24">
    <property type="entry name" value="3-PHYTASE B"/>
    <property type="match status" value="1"/>
</dbReference>
<keyword evidence="3" id="KW-0964">Secreted</keyword>
<keyword evidence="17" id="KW-0472">Membrane</keyword>
<comment type="catalytic activity">
    <reaction evidence="13">
        <text>1D-myo-inositol hexakisphosphate + H2O = 1D-myo-inositol 1,2,4,5,6-pentakisphosphate + phosphate</text>
        <dbReference type="Rhea" id="RHEA:16989"/>
        <dbReference type="ChEBI" id="CHEBI:15377"/>
        <dbReference type="ChEBI" id="CHEBI:43474"/>
        <dbReference type="ChEBI" id="CHEBI:57798"/>
        <dbReference type="ChEBI" id="CHEBI:58130"/>
        <dbReference type="EC" id="3.1.3.8"/>
    </reaction>
    <physiologicalReaction direction="left-to-right" evidence="13">
        <dbReference type="Rhea" id="RHEA:16990"/>
    </physiologicalReaction>
</comment>
<dbReference type="SUPFAM" id="SSF53254">
    <property type="entry name" value="Phosphoglycerate mutase-like"/>
    <property type="match status" value="1"/>
</dbReference>
<organism evidence="18 19">
    <name type="scientific">Obba rivulosa</name>
    <dbReference type="NCBI Taxonomy" id="1052685"/>
    <lineage>
        <taxon>Eukaryota</taxon>
        <taxon>Fungi</taxon>
        <taxon>Dikarya</taxon>
        <taxon>Basidiomycota</taxon>
        <taxon>Agaricomycotina</taxon>
        <taxon>Agaricomycetes</taxon>
        <taxon>Polyporales</taxon>
        <taxon>Gelatoporiaceae</taxon>
        <taxon>Obba</taxon>
    </lineage>
</organism>
<comment type="catalytic activity">
    <reaction evidence="12">
        <text>1D-myo-inositol 1,2,4,5,6-pentakisphosphate + H2O = 1D-myo-inositol 1,2,5,6-tetrakisphosphate + phosphate</text>
        <dbReference type="Rhea" id="RHEA:77115"/>
        <dbReference type="ChEBI" id="CHEBI:15377"/>
        <dbReference type="ChEBI" id="CHEBI:43474"/>
        <dbReference type="ChEBI" id="CHEBI:57798"/>
        <dbReference type="ChEBI" id="CHEBI:195535"/>
    </reaction>
    <physiologicalReaction direction="left-to-right" evidence="12">
        <dbReference type="Rhea" id="RHEA:77116"/>
    </physiologicalReaction>
</comment>
<evidence type="ECO:0000256" key="1">
    <source>
        <dbReference type="ARBA" id="ARBA00004613"/>
    </source>
</evidence>
<dbReference type="Proteomes" id="UP000250043">
    <property type="component" value="Unassembled WGS sequence"/>
</dbReference>
<evidence type="ECO:0000256" key="12">
    <source>
        <dbReference type="ARBA" id="ARBA00043748"/>
    </source>
</evidence>
<keyword evidence="4" id="KW-0378">Hydrolase</keyword>
<comment type="catalytic activity">
    <reaction evidence="10">
        <text>1D-myo-inositol 1,2-bisphosphate + H2O = 1D-myo-inositol 2-phosphate + phosphate</text>
        <dbReference type="Rhea" id="RHEA:77135"/>
        <dbReference type="ChEBI" id="CHEBI:15377"/>
        <dbReference type="ChEBI" id="CHEBI:43474"/>
        <dbReference type="ChEBI" id="CHEBI:84142"/>
        <dbReference type="ChEBI" id="CHEBI:195539"/>
    </reaction>
    <physiologicalReaction direction="left-to-right" evidence="10">
        <dbReference type="Rhea" id="RHEA:77136"/>
    </physiologicalReaction>
</comment>
<evidence type="ECO:0000256" key="16">
    <source>
        <dbReference type="PIRSR" id="PIRSR000894-2"/>
    </source>
</evidence>
<dbReference type="Gene3D" id="3.40.50.1240">
    <property type="entry name" value="Phosphoglycerate mutase-like"/>
    <property type="match status" value="1"/>
</dbReference>
<evidence type="ECO:0000256" key="14">
    <source>
        <dbReference type="ARBA" id="ARBA00044106"/>
    </source>
</evidence>
<evidence type="ECO:0000256" key="10">
    <source>
        <dbReference type="ARBA" id="ARBA00043675"/>
    </source>
</evidence>
<evidence type="ECO:0000256" key="7">
    <source>
        <dbReference type="ARBA" id="ARBA00041857"/>
    </source>
</evidence>
<evidence type="ECO:0000256" key="17">
    <source>
        <dbReference type="SAM" id="Phobius"/>
    </source>
</evidence>
<gene>
    <name evidence="18" type="ORF">OBBRIDRAFT_735392</name>
</gene>
<dbReference type="GO" id="GO:0003993">
    <property type="term" value="F:acid phosphatase activity"/>
    <property type="evidence" value="ECO:0007669"/>
    <property type="project" value="TreeGrafter"/>
</dbReference>
<evidence type="ECO:0000256" key="4">
    <source>
        <dbReference type="ARBA" id="ARBA00022801"/>
    </source>
</evidence>
<comment type="catalytic activity">
    <reaction evidence="11">
        <text>1D-myo-inositol 1,2,6-trisphosphate + H2O = 1D-myo-inositol 1,2-bisphosphate + phosphate</text>
        <dbReference type="Rhea" id="RHEA:77131"/>
        <dbReference type="ChEBI" id="CHEBI:15377"/>
        <dbReference type="ChEBI" id="CHEBI:43474"/>
        <dbReference type="ChEBI" id="CHEBI:195537"/>
        <dbReference type="ChEBI" id="CHEBI:195539"/>
    </reaction>
    <physiologicalReaction direction="left-to-right" evidence="11">
        <dbReference type="Rhea" id="RHEA:77132"/>
    </physiologicalReaction>
</comment>
<feature type="disulfide bond" evidence="16">
    <location>
        <begin position="72"/>
        <end position="393"/>
    </location>
</feature>
<dbReference type="PIRSF" id="PIRSF000894">
    <property type="entry name" value="Acid_phosphatase"/>
    <property type="match status" value="1"/>
</dbReference>
<name>A0A8E2APF4_9APHY</name>
<evidence type="ECO:0000256" key="11">
    <source>
        <dbReference type="ARBA" id="ARBA00043721"/>
    </source>
</evidence>
<feature type="disulfide bond" evidence="16">
    <location>
        <begin position="253"/>
        <end position="267"/>
    </location>
</feature>
<evidence type="ECO:0000256" key="8">
    <source>
        <dbReference type="ARBA" id="ARBA00042300"/>
    </source>
</evidence>
<proteinExistence type="predicted"/>
<reference evidence="18 19" key="1">
    <citation type="submission" date="2016-07" db="EMBL/GenBank/DDBJ databases">
        <title>Draft genome of the white-rot fungus Obba rivulosa 3A-2.</title>
        <authorList>
            <consortium name="DOE Joint Genome Institute"/>
            <person name="Miettinen O."/>
            <person name="Riley R."/>
            <person name="Acob R."/>
            <person name="Barry K."/>
            <person name="Cullen D."/>
            <person name="De Vries R."/>
            <person name="Hainaut M."/>
            <person name="Hatakka A."/>
            <person name="Henrissat B."/>
            <person name="Hilden K."/>
            <person name="Kuo R."/>
            <person name="Labutti K."/>
            <person name="Lipzen A."/>
            <person name="Makela M.R."/>
            <person name="Sandor L."/>
            <person name="Spatafora J.W."/>
            <person name="Grigoriev I.V."/>
            <person name="Hibbett D.S."/>
        </authorList>
    </citation>
    <scope>NUCLEOTIDE SEQUENCE [LARGE SCALE GENOMIC DNA]</scope>
    <source>
        <strain evidence="18 19">3A-2</strain>
    </source>
</reference>
<dbReference type="PANTHER" id="PTHR20963">
    <property type="entry name" value="MULTIPLE INOSITOL POLYPHOSPHATE PHOSPHATASE-RELATED"/>
    <property type="match status" value="1"/>
</dbReference>
<dbReference type="InterPro" id="IPR000560">
    <property type="entry name" value="His_Pase_clade-2"/>
</dbReference>
<comment type="subunit">
    <text evidence="2">Monomer.</text>
</comment>
<evidence type="ECO:0000313" key="18">
    <source>
        <dbReference type="EMBL" id="OCH87938.1"/>
    </source>
</evidence>
<dbReference type="Pfam" id="PF00328">
    <property type="entry name" value="His_Phos_2"/>
    <property type="match status" value="1"/>
</dbReference>
<keyword evidence="17" id="KW-1133">Transmembrane helix</keyword>
<dbReference type="EMBL" id="KV722468">
    <property type="protein sequence ID" value="OCH87938.1"/>
    <property type="molecule type" value="Genomic_DNA"/>
</dbReference>
<dbReference type="CDD" id="cd07061">
    <property type="entry name" value="HP_HAP_like"/>
    <property type="match status" value="1"/>
</dbReference>
<comment type="catalytic activity">
    <reaction evidence="9">
        <text>1D-myo-inositol 1,2,5,6-tetrakisphosphate + H2O = 1D-myo-inositol 1,2,6-trisphosphate + phosphate</text>
        <dbReference type="Rhea" id="RHEA:77119"/>
        <dbReference type="ChEBI" id="CHEBI:15377"/>
        <dbReference type="ChEBI" id="CHEBI:43474"/>
        <dbReference type="ChEBI" id="CHEBI:195535"/>
        <dbReference type="ChEBI" id="CHEBI:195537"/>
    </reaction>
    <physiologicalReaction direction="left-to-right" evidence="9">
        <dbReference type="Rhea" id="RHEA:77120"/>
    </physiologicalReaction>
</comment>
<dbReference type="PROSITE" id="PS00616">
    <property type="entry name" value="HIS_ACID_PHOSPHAT_1"/>
    <property type="match status" value="1"/>
</dbReference>
<dbReference type="AlphaFoldDB" id="A0A8E2APF4"/>
<dbReference type="GO" id="GO:0016158">
    <property type="term" value="F:inositol hexakisphosphate 3-phosphatase activity"/>
    <property type="evidence" value="ECO:0007669"/>
    <property type="project" value="UniProtKB-EC"/>
</dbReference>
<feature type="transmembrane region" description="Helical" evidence="17">
    <location>
        <begin position="6"/>
        <end position="25"/>
    </location>
</feature>
<dbReference type="GO" id="GO:0005576">
    <property type="term" value="C:extracellular region"/>
    <property type="evidence" value="ECO:0007669"/>
    <property type="project" value="UniProtKB-SubCell"/>
</dbReference>
<evidence type="ECO:0000256" key="15">
    <source>
        <dbReference type="ARBA" id="ARBA00044262"/>
    </source>
</evidence>
<evidence type="ECO:0000256" key="6">
    <source>
        <dbReference type="ARBA" id="ARBA00023180"/>
    </source>
</evidence>
<keyword evidence="19" id="KW-1185">Reference proteome</keyword>
<feature type="disulfide bond" evidence="16">
    <location>
        <begin position="414"/>
        <end position="421"/>
    </location>
</feature>
<protein>
    <recommendedName>
        <fullName evidence="14">Phytase A</fullName>
    </recommendedName>
    <alternativeName>
        <fullName evidence="15">Histidine acid phosphatase phyA</fullName>
    </alternativeName>
    <alternativeName>
        <fullName evidence="8">Myo-inositol hexakisphosphate phosphohydrolase A</fullName>
    </alternativeName>
    <alternativeName>
        <fullName evidence="7">Myo-inositol-hexaphosphate 3-phosphohydrolase A</fullName>
    </alternativeName>
</protein>
<evidence type="ECO:0000256" key="13">
    <source>
        <dbReference type="ARBA" id="ARBA00043788"/>
    </source>
</evidence>
<keyword evidence="17" id="KW-0812">Transmembrane</keyword>
<comment type="subcellular location">
    <subcellularLocation>
        <location evidence="1">Secreted</location>
    </subcellularLocation>
</comment>
<dbReference type="InterPro" id="IPR016274">
    <property type="entry name" value="Histidine_acid_Pase_euk"/>
</dbReference>
<accession>A0A8E2APF4</accession>
<dbReference type="OrthoDB" id="6509975at2759"/>
<dbReference type="InterPro" id="IPR033379">
    <property type="entry name" value="Acid_Pase_AS"/>
</dbReference>
<sequence>MLGISVVLFLLIYGALLVLSLFGYLTRPSPSRVVTDPDDAPSLGVPKHIQKMWGQYAPWHPAGHYTPPPEGCNITQVNILQRHGARFPNDDDGAAYHASIKRLTAARKFADPRLEFLQDYKYDLGTETLLPYGAMQSFEAGAQAFRRYAHLVGPAHIPFVRASGKRRVIDSARNWTVGFAAASRQRYNPSVDLILSEERNNTLNNDCPNAGDGSEQMDEWLGVFAPAVAERLNKAAPGADLGAEDVFNLLAMCPFETLARQRASPFCALFNEDDFRAFEYHGDLEKYYKTGYGEPHGLGRVQGVGYVNELLARLTGTPVRDHTQHNGSLPFPLHGTLYADFTHENEMVAVFAAMGLFNVSVPPDTHEMDPAREWVASRMVPFSARMVVERVVCAAGGESVRVFVNDKLQPLEFCGEGDGVCALESFVESQAYARSEQSREDFERCYN</sequence>
<evidence type="ECO:0000256" key="9">
    <source>
        <dbReference type="ARBA" id="ARBA00043670"/>
    </source>
</evidence>
<evidence type="ECO:0000256" key="5">
    <source>
        <dbReference type="ARBA" id="ARBA00023157"/>
    </source>
</evidence>
<evidence type="ECO:0000256" key="2">
    <source>
        <dbReference type="ARBA" id="ARBA00011245"/>
    </source>
</evidence>